<reference evidence="11" key="3">
    <citation type="submission" date="2024-01" db="EMBL/GenBank/DDBJ databases">
        <authorList>
            <person name="Coelho M.A."/>
            <person name="David-Palma M."/>
            <person name="Shea T."/>
            <person name="Sun S."/>
            <person name="Cuomo C.A."/>
            <person name="Heitman J."/>
        </authorList>
    </citation>
    <scope>NUCLEOTIDE SEQUENCE</scope>
    <source>
        <strain evidence="11">CBS 7841</strain>
    </source>
</reference>
<feature type="region of interest" description="Disordered" evidence="10">
    <location>
        <begin position="1"/>
        <end position="84"/>
    </location>
</feature>
<reference evidence="11" key="1">
    <citation type="submission" date="2016-06" db="EMBL/GenBank/DDBJ databases">
        <authorList>
            <person name="Cuomo C."/>
            <person name="Litvintseva A."/>
            <person name="Heitman J."/>
            <person name="Chen Y."/>
            <person name="Sun S."/>
            <person name="Springer D."/>
            <person name="Dromer F."/>
            <person name="Young S."/>
            <person name="Zeng Q."/>
            <person name="Chapman S."/>
            <person name="Gujja S."/>
            <person name="Saif S."/>
            <person name="Birren B."/>
        </authorList>
    </citation>
    <scope>NUCLEOTIDE SEQUENCE</scope>
    <source>
        <strain evidence="11">CBS 7841</strain>
    </source>
</reference>
<dbReference type="GeneID" id="91089947"/>
<dbReference type="RefSeq" id="XP_066071202.1">
    <property type="nucleotide sequence ID" value="XM_066215105.1"/>
</dbReference>
<dbReference type="AlphaFoldDB" id="A0A1E3IHX9"/>
<feature type="compositionally biased region" description="Basic and acidic residues" evidence="10">
    <location>
        <begin position="201"/>
        <end position="214"/>
    </location>
</feature>
<feature type="compositionally biased region" description="Polar residues" evidence="10">
    <location>
        <begin position="356"/>
        <end position="376"/>
    </location>
</feature>
<evidence type="ECO:0000256" key="7">
    <source>
        <dbReference type="ARBA" id="ARBA00023163"/>
    </source>
</evidence>
<dbReference type="GO" id="GO:0005737">
    <property type="term" value="C:cytoplasm"/>
    <property type="evidence" value="ECO:0007669"/>
    <property type="project" value="UniProtKB-SubCell"/>
</dbReference>
<dbReference type="VEuPathDB" id="FungiDB:L203_03614"/>
<dbReference type="PANTHER" id="PTHR40468">
    <property type="entry name" value="YALI0A15257P"/>
    <property type="match status" value="1"/>
</dbReference>
<feature type="compositionally biased region" description="Basic residues" evidence="10">
    <location>
        <begin position="268"/>
        <end position="279"/>
    </location>
</feature>
<gene>
    <name evidence="11" type="ORF">L203_105738</name>
</gene>
<evidence type="ECO:0000256" key="4">
    <source>
        <dbReference type="ARBA" id="ARBA00022490"/>
    </source>
</evidence>
<feature type="compositionally biased region" description="Polar residues" evidence="10">
    <location>
        <begin position="495"/>
        <end position="504"/>
    </location>
</feature>
<dbReference type="PANTHER" id="PTHR40468:SF1">
    <property type="entry name" value="TOPOISOMERASE I DAMAGE AFFECTED PROTEIN 11"/>
    <property type="match status" value="1"/>
</dbReference>
<feature type="compositionally biased region" description="Polar residues" evidence="10">
    <location>
        <begin position="447"/>
        <end position="464"/>
    </location>
</feature>
<comment type="subcellular location">
    <subcellularLocation>
        <location evidence="2">Cytoplasm</location>
    </subcellularLocation>
    <subcellularLocation>
        <location evidence="1">Nucleus</location>
    </subcellularLocation>
</comment>
<organism evidence="11 12">
    <name type="scientific">Cryptococcus depauperatus CBS 7841</name>
    <dbReference type="NCBI Taxonomy" id="1295531"/>
    <lineage>
        <taxon>Eukaryota</taxon>
        <taxon>Fungi</taxon>
        <taxon>Dikarya</taxon>
        <taxon>Basidiomycota</taxon>
        <taxon>Agaricomycotina</taxon>
        <taxon>Tremellomycetes</taxon>
        <taxon>Tremellales</taxon>
        <taxon>Cryptococcaceae</taxon>
        <taxon>Cryptococcus</taxon>
    </lineage>
</organism>
<evidence type="ECO:0000313" key="12">
    <source>
        <dbReference type="Proteomes" id="UP000094043"/>
    </source>
</evidence>
<evidence type="ECO:0000256" key="10">
    <source>
        <dbReference type="SAM" id="MobiDB-lite"/>
    </source>
</evidence>
<feature type="compositionally biased region" description="Basic and acidic residues" evidence="10">
    <location>
        <begin position="73"/>
        <end position="84"/>
    </location>
</feature>
<evidence type="ECO:0000256" key="8">
    <source>
        <dbReference type="ARBA" id="ARBA00023242"/>
    </source>
</evidence>
<evidence type="ECO:0000256" key="5">
    <source>
        <dbReference type="ARBA" id="ARBA00022491"/>
    </source>
</evidence>
<sequence length="504" mass="54934">MQSALPPASSHTKHPHDISLQQSLVAAREVRLTDQDDMMETSRDATPSSPSMSASARSASASASSSKSTPDGPTEREAKHVGDEAAVEKLLRKVNLEKKMHQLQQRLELASVKATNGWAYMPIKDIEHKLPSTPLRSRRAHLSVQTTSPLGSHQAPLPPSIPYEPPSPSRPWQLTDVLWQPLPPPSRGNYSISPSSPLKRARTDERSEHSRPLESGRSYPLILASPNDRATSGRSHRRASTSISGQTLDRRILSGPSSPLQPKFENRRGKKRSHSHSVHYRMPYQETTSQDMDAAKALTFMLGGGSEDGGSMSRHHSPSLLPSVETEMLPVPDAFTSAPMSPSQSARQPGQHHSLPRSNLRAQSSHARSRFPSNSERPAKDERPEEDNTAAELMMFLAHSPSPLKSGVKPATEETAQSPTRQTFGVASRVLFTDDDQTKPSPACLDTLSSSTSVPPTGSNTLPSLSHIKTRSKTNLYPQSNLALAPPITPDNDELSSTLVENRV</sequence>
<protein>
    <submittedName>
        <fullName evidence="11">Uncharacterized protein</fullName>
    </submittedName>
</protein>
<proteinExistence type="inferred from homology"/>
<feature type="coiled-coil region" evidence="9">
    <location>
        <begin position="86"/>
        <end position="113"/>
    </location>
</feature>
<feature type="region of interest" description="Disordered" evidence="10">
    <location>
        <begin position="434"/>
        <end position="467"/>
    </location>
</feature>
<feature type="compositionally biased region" description="Pro residues" evidence="10">
    <location>
        <begin position="156"/>
        <end position="169"/>
    </location>
</feature>
<keyword evidence="4" id="KW-0963">Cytoplasm</keyword>
<feature type="region of interest" description="Disordered" evidence="10">
    <location>
        <begin position="138"/>
        <end position="289"/>
    </location>
</feature>
<dbReference type="Pfam" id="PF08528">
    <property type="entry name" value="Whi5"/>
    <property type="match status" value="1"/>
</dbReference>
<keyword evidence="5" id="KW-0678">Repressor</keyword>
<dbReference type="GO" id="GO:0005634">
    <property type="term" value="C:nucleus"/>
    <property type="evidence" value="ECO:0007669"/>
    <property type="project" value="UniProtKB-SubCell"/>
</dbReference>
<dbReference type="KEGG" id="cdep:91089947"/>
<keyword evidence="6" id="KW-0805">Transcription regulation</keyword>
<keyword evidence="12" id="KW-1185">Reference proteome</keyword>
<feature type="compositionally biased region" description="Polar residues" evidence="10">
    <location>
        <begin position="338"/>
        <end position="348"/>
    </location>
</feature>
<evidence type="ECO:0000256" key="9">
    <source>
        <dbReference type="SAM" id="Coils"/>
    </source>
</evidence>
<dbReference type="OrthoDB" id="2163387at2759"/>
<keyword evidence="7" id="KW-0804">Transcription</keyword>
<name>A0A1E3IHX9_9TREE</name>
<evidence type="ECO:0000256" key="2">
    <source>
        <dbReference type="ARBA" id="ARBA00004496"/>
    </source>
</evidence>
<evidence type="ECO:0000313" key="11">
    <source>
        <dbReference type="EMBL" id="WVN90502.1"/>
    </source>
</evidence>
<feature type="region of interest" description="Disordered" evidence="10">
    <location>
        <begin position="333"/>
        <end position="387"/>
    </location>
</feature>
<accession>A0A1E3IHX9</accession>
<keyword evidence="9" id="KW-0175">Coiled coil</keyword>
<evidence type="ECO:0000256" key="3">
    <source>
        <dbReference type="ARBA" id="ARBA00006922"/>
    </source>
</evidence>
<evidence type="ECO:0000256" key="6">
    <source>
        <dbReference type="ARBA" id="ARBA00023015"/>
    </source>
</evidence>
<comment type="similarity">
    <text evidence="3">Belongs to the WHI5/NRM1 family.</text>
</comment>
<dbReference type="InterPro" id="IPR013734">
    <property type="entry name" value="TF_Nrm1/Whi5"/>
</dbReference>
<keyword evidence="8" id="KW-0539">Nucleus</keyword>
<dbReference type="Proteomes" id="UP000094043">
    <property type="component" value="Chromosome 7"/>
</dbReference>
<feature type="compositionally biased region" description="Low complexity" evidence="10">
    <location>
        <begin position="48"/>
        <end position="68"/>
    </location>
</feature>
<evidence type="ECO:0000256" key="1">
    <source>
        <dbReference type="ARBA" id="ARBA00004123"/>
    </source>
</evidence>
<reference evidence="11" key="2">
    <citation type="journal article" date="2022" name="Elife">
        <title>Obligate sexual reproduction of a homothallic fungus closely related to the Cryptococcus pathogenic species complex.</title>
        <authorList>
            <person name="Passer A.R."/>
            <person name="Clancey S.A."/>
            <person name="Shea T."/>
            <person name="David-Palma M."/>
            <person name="Averette A.F."/>
            <person name="Boekhout T."/>
            <person name="Porcel B.M."/>
            <person name="Nowrousian M."/>
            <person name="Cuomo C.A."/>
            <person name="Sun S."/>
            <person name="Heitman J."/>
            <person name="Coelho M.A."/>
        </authorList>
    </citation>
    <scope>NUCLEOTIDE SEQUENCE</scope>
    <source>
        <strain evidence="11">CBS 7841</strain>
    </source>
</reference>
<feature type="region of interest" description="Disordered" evidence="10">
    <location>
        <begin position="401"/>
        <end position="420"/>
    </location>
</feature>
<feature type="region of interest" description="Disordered" evidence="10">
    <location>
        <begin position="481"/>
        <end position="504"/>
    </location>
</feature>
<dbReference type="EMBL" id="CP143790">
    <property type="protein sequence ID" value="WVN90502.1"/>
    <property type="molecule type" value="Genomic_DNA"/>
</dbReference>